<keyword evidence="11" id="KW-1185">Reference proteome</keyword>
<feature type="modified residue" description="4-aspartylphosphate" evidence="6">
    <location>
        <position position="47"/>
    </location>
</feature>
<dbReference type="Pfam" id="PF00072">
    <property type="entry name" value="Response_reg"/>
    <property type="match status" value="1"/>
</dbReference>
<protein>
    <recommendedName>
        <fullName evidence="5">Sensory transduction protein RegX3</fullName>
    </recommendedName>
</protein>
<evidence type="ECO:0000313" key="11">
    <source>
        <dbReference type="Proteomes" id="UP001596455"/>
    </source>
</evidence>
<dbReference type="RefSeq" id="WP_382391861.1">
    <property type="nucleotide sequence ID" value="NZ_JBHTCQ010000001.1"/>
</dbReference>
<feature type="domain" description="OmpR/PhoB-type" evidence="9">
    <location>
        <begin position="124"/>
        <end position="220"/>
    </location>
</feature>
<evidence type="ECO:0000259" key="8">
    <source>
        <dbReference type="PROSITE" id="PS50110"/>
    </source>
</evidence>
<dbReference type="PROSITE" id="PS51755">
    <property type="entry name" value="OMPR_PHOB"/>
    <property type="match status" value="1"/>
</dbReference>
<keyword evidence="2" id="KW-0805">Transcription regulation</keyword>
<accession>A0ABW2Q4T9</accession>
<keyword evidence="4" id="KW-0804">Transcription</keyword>
<gene>
    <name evidence="10" type="ORF">ACFQQL_04995</name>
</gene>
<evidence type="ECO:0000259" key="9">
    <source>
        <dbReference type="PROSITE" id="PS51755"/>
    </source>
</evidence>
<dbReference type="Pfam" id="PF00486">
    <property type="entry name" value="Trans_reg_C"/>
    <property type="match status" value="1"/>
</dbReference>
<dbReference type="Gene3D" id="3.40.50.2300">
    <property type="match status" value="1"/>
</dbReference>
<dbReference type="Proteomes" id="UP001596455">
    <property type="component" value="Unassembled WGS sequence"/>
</dbReference>
<dbReference type="InterPro" id="IPR011006">
    <property type="entry name" value="CheY-like_superfamily"/>
</dbReference>
<dbReference type="SMART" id="SM00448">
    <property type="entry name" value="REC"/>
    <property type="match status" value="1"/>
</dbReference>
<evidence type="ECO:0000256" key="2">
    <source>
        <dbReference type="ARBA" id="ARBA00023015"/>
    </source>
</evidence>
<dbReference type="PROSITE" id="PS50110">
    <property type="entry name" value="RESPONSE_REGULATORY"/>
    <property type="match status" value="1"/>
</dbReference>
<evidence type="ECO:0000256" key="4">
    <source>
        <dbReference type="ARBA" id="ARBA00023163"/>
    </source>
</evidence>
<evidence type="ECO:0000256" key="3">
    <source>
        <dbReference type="ARBA" id="ARBA00023125"/>
    </source>
</evidence>
<dbReference type="Gene3D" id="1.10.10.10">
    <property type="entry name" value="Winged helix-like DNA-binding domain superfamily/Winged helix DNA-binding domain"/>
    <property type="match status" value="1"/>
</dbReference>
<comment type="caution">
    <text evidence="10">The sequence shown here is derived from an EMBL/GenBank/DDBJ whole genome shotgun (WGS) entry which is preliminary data.</text>
</comment>
<feature type="DNA-binding region" description="OmpR/PhoB-type" evidence="7">
    <location>
        <begin position="124"/>
        <end position="220"/>
    </location>
</feature>
<dbReference type="SUPFAM" id="SSF46894">
    <property type="entry name" value="C-terminal effector domain of the bipartite response regulators"/>
    <property type="match status" value="1"/>
</dbReference>
<evidence type="ECO:0000256" key="7">
    <source>
        <dbReference type="PROSITE-ProRule" id="PRU01091"/>
    </source>
</evidence>
<evidence type="ECO:0000256" key="6">
    <source>
        <dbReference type="PROSITE-ProRule" id="PRU00169"/>
    </source>
</evidence>
<feature type="domain" description="Response regulatory" evidence="8">
    <location>
        <begin position="1"/>
        <end position="111"/>
    </location>
</feature>
<keyword evidence="1 6" id="KW-0597">Phosphoprotein</keyword>
<sequence>MVVGGDEQLGVALSHALQRRGLNVLRARSGAAALQQLRPGTDLVLLDIALPDMDALTVCRRVRRAADAAIIMTAGSSGVSARIRGLEAGADDFVTRPFDVREMVARIEAVLRRRQAGRVPDEPKDRVEVRGIAIDVAAHKVRLTNGRLARLTRMEFELLAALARRDGAVVTRESLLHEVWGSGWKGLERSLEVHVSSIRRKLGVPGVVETVRGVGYRLGTEG</sequence>
<dbReference type="PANTHER" id="PTHR48111">
    <property type="entry name" value="REGULATOR OF RPOS"/>
    <property type="match status" value="1"/>
</dbReference>
<dbReference type="InterPro" id="IPR036388">
    <property type="entry name" value="WH-like_DNA-bd_sf"/>
</dbReference>
<evidence type="ECO:0000256" key="5">
    <source>
        <dbReference type="ARBA" id="ARBA00041201"/>
    </source>
</evidence>
<reference evidence="11" key="1">
    <citation type="journal article" date="2019" name="Int. J. Syst. Evol. Microbiol.">
        <title>The Global Catalogue of Microorganisms (GCM) 10K type strain sequencing project: providing services to taxonomists for standard genome sequencing and annotation.</title>
        <authorList>
            <consortium name="The Broad Institute Genomics Platform"/>
            <consortium name="The Broad Institute Genome Sequencing Center for Infectious Disease"/>
            <person name="Wu L."/>
            <person name="Ma J."/>
        </authorList>
    </citation>
    <scope>NUCLEOTIDE SEQUENCE [LARGE SCALE GENOMIC DNA]</scope>
    <source>
        <strain evidence="11">JCM 1490</strain>
    </source>
</reference>
<dbReference type="SUPFAM" id="SSF52172">
    <property type="entry name" value="CheY-like"/>
    <property type="match status" value="1"/>
</dbReference>
<dbReference type="SMART" id="SM00862">
    <property type="entry name" value="Trans_reg_C"/>
    <property type="match status" value="1"/>
</dbReference>
<evidence type="ECO:0000313" key="10">
    <source>
        <dbReference type="EMBL" id="MFC7404455.1"/>
    </source>
</evidence>
<organism evidence="10 11">
    <name type="scientific">Georgenia alba</name>
    <dbReference type="NCBI Taxonomy" id="2233858"/>
    <lineage>
        <taxon>Bacteria</taxon>
        <taxon>Bacillati</taxon>
        <taxon>Actinomycetota</taxon>
        <taxon>Actinomycetes</taxon>
        <taxon>Micrococcales</taxon>
        <taxon>Bogoriellaceae</taxon>
        <taxon>Georgenia</taxon>
    </lineage>
</organism>
<dbReference type="InterPro" id="IPR001789">
    <property type="entry name" value="Sig_transdc_resp-reg_receiver"/>
</dbReference>
<dbReference type="InterPro" id="IPR016032">
    <property type="entry name" value="Sig_transdc_resp-reg_C-effctor"/>
</dbReference>
<dbReference type="EMBL" id="JBHTCQ010000001">
    <property type="protein sequence ID" value="MFC7404455.1"/>
    <property type="molecule type" value="Genomic_DNA"/>
</dbReference>
<dbReference type="CDD" id="cd00383">
    <property type="entry name" value="trans_reg_C"/>
    <property type="match status" value="1"/>
</dbReference>
<evidence type="ECO:0000256" key="1">
    <source>
        <dbReference type="ARBA" id="ARBA00022553"/>
    </source>
</evidence>
<dbReference type="PANTHER" id="PTHR48111:SF72">
    <property type="entry name" value="SENSORY TRANSDUCTION PROTEIN REGX3"/>
    <property type="match status" value="1"/>
</dbReference>
<name>A0ABW2Q4T9_9MICO</name>
<dbReference type="Gene3D" id="6.10.250.690">
    <property type="match status" value="1"/>
</dbReference>
<dbReference type="InterPro" id="IPR001867">
    <property type="entry name" value="OmpR/PhoB-type_DNA-bd"/>
</dbReference>
<keyword evidence="3 7" id="KW-0238">DNA-binding</keyword>
<dbReference type="InterPro" id="IPR039420">
    <property type="entry name" value="WalR-like"/>
</dbReference>
<proteinExistence type="predicted"/>